<dbReference type="GO" id="GO:0005737">
    <property type="term" value="C:cytoplasm"/>
    <property type="evidence" value="ECO:0007669"/>
    <property type="project" value="UniProtKB-SubCell"/>
</dbReference>
<keyword evidence="2" id="KW-0963">Cytoplasm</keyword>
<dbReference type="GO" id="GO:0043015">
    <property type="term" value="F:gamma-tubulin binding"/>
    <property type="evidence" value="ECO:0007669"/>
    <property type="project" value="TreeGrafter"/>
</dbReference>
<dbReference type="PANTHER" id="PTHR46930:SF1">
    <property type="entry name" value="CDK5 REGULATORY SUBUNIT-ASSOCIATED PROTEIN 2"/>
    <property type="match status" value="1"/>
</dbReference>
<dbReference type="GO" id="GO:0035371">
    <property type="term" value="C:microtubule plus-end"/>
    <property type="evidence" value="ECO:0007669"/>
    <property type="project" value="TreeGrafter"/>
</dbReference>
<dbReference type="GO" id="GO:0090266">
    <property type="term" value="P:regulation of mitotic cell cycle spindle assembly checkpoint"/>
    <property type="evidence" value="ECO:0007669"/>
    <property type="project" value="TreeGrafter"/>
</dbReference>
<dbReference type="GO" id="GO:0097431">
    <property type="term" value="C:mitotic spindle pole"/>
    <property type="evidence" value="ECO:0007669"/>
    <property type="project" value="TreeGrafter"/>
</dbReference>
<dbReference type="GO" id="GO:0046600">
    <property type="term" value="P:negative regulation of centriole replication"/>
    <property type="evidence" value="ECO:0007669"/>
    <property type="project" value="TreeGrafter"/>
</dbReference>
<dbReference type="GO" id="GO:0007059">
    <property type="term" value="P:chromosome segregation"/>
    <property type="evidence" value="ECO:0007669"/>
    <property type="project" value="TreeGrafter"/>
</dbReference>
<feature type="domain" description="Centrosomin N-terminal motif 1" evidence="5">
    <location>
        <begin position="51"/>
        <end position="124"/>
    </location>
</feature>
<evidence type="ECO:0000256" key="2">
    <source>
        <dbReference type="ARBA" id="ARBA00022490"/>
    </source>
</evidence>
<reference evidence="6 7" key="2">
    <citation type="journal article" date="2023" name="Mol. Biol. Evol.">
        <title>Genomics of Secondarily Temperate Adaptation in the Only Non-Antarctic Icefish.</title>
        <authorList>
            <person name="Rivera-Colon A.G."/>
            <person name="Rayamajhi N."/>
            <person name="Minhas B.F."/>
            <person name="Madrigal G."/>
            <person name="Bilyk K.T."/>
            <person name="Yoon V."/>
            <person name="Hune M."/>
            <person name="Gregory S."/>
            <person name="Cheng C.H.C."/>
            <person name="Catchen J.M."/>
        </authorList>
    </citation>
    <scope>NUCLEOTIDE SEQUENCE [LARGE SCALE GENOMIC DNA]</scope>
    <source>
        <strain evidence="6">JMC-PN-2008</strain>
    </source>
</reference>
<protein>
    <recommendedName>
        <fullName evidence="5">Centrosomin N-terminal motif 1 domain-containing protein</fullName>
    </recommendedName>
</protein>
<dbReference type="InterPro" id="IPR042791">
    <property type="entry name" value="CDK5RAP2"/>
</dbReference>
<feature type="compositionally biased region" description="Basic and acidic residues" evidence="4">
    <location>
        <begin position="272"/>
        <end position="281"/>
    </location>
</feature>
<dbReference type="EMBL" id="JAUZQC010000021">
    <property type="protein sequence ID" value="KAK5852407.1"/>
    <property type="molecule type" value="Genomic_DNA"/>
</dbReference>
<sequence>MDSVVGADLTLPVDINGSCRLPDSIDAGEFSMDSMTAPSFPDKMSPIKALTMKDYENQITALKKENFNLKLRIYFMEERMQQKCDDSTEDIFKTNIELKVELESMKRDLAEKHELLVSASKALESLAGRESGEPQRVKEHARREMEALREAFNKRIADLEQCLKTAEEEVDKMAAIAEQEKLKNINMEKQFQALGPLSAFTPDTSPAQDLQQALQEKDSVIEQLKITLKNQEAAIHQKKSADQEGDQPSAESFKHLSDLIAKKDQELEALRDELHGDKDRTTPFSQSPKDAPGMRPVLIIDAICGMVYYRWSGSGHNPAAVLEDFI</sequence>
<keyword evidence="3" id="KW-0175">Coiled coil</keyword>
<keyword evidence="7" id="KW-1185">Reference proteome</keyword>
<dbReference type="GO" id="GO:0000132">
    <property type="term" value="P:establishment of mitotic spindle orientation"/>
    <property type="evidence" value="ECO:0007669"/>
    <property type="project" value="TreeGrafter"/>
</dbReference>
<dbReference type="Proteomes" id="UP001346869">
    <property type="component" value="Unassembled WGS sequence"/>
</dbReference>
<accession>A0AAN7WZL6</accession>
<organism evidence="6 7">
    <name type="scientific">Eleginops maclovinus</name>
    <name type="common">Patagonian blennie</name>
    <name type="synonym">Eleginus maclovinus</name>
    <dbReference type="NCBI Taxonomy" id="56733"/>
    <lineage>
        <taxon>Eukaryota</taxon>
        <taxon>Metazoa</taxon>
        <taxon>Chordata</taxon>
        <taxon>Craniata</taxon>
        <taxon>Vertebrata</taxon>
        <taxon>Euteleostomi</taxon>
        <taxon>Actinopterygii</taxon>
        <taxon>Neopterygii</taxon>
        <taxon>Teleostei</taxon>
        <taxon>Neoteleostei</taxon>
        <taxon>Acanthomorphata</taxon>
        <taxon>Eupercaria</taxon>
        <taxon>Perciformes</taxon>
        <taxon>Notothenioidei</taxon>
        <taxon>Eleginopidae</taxon>
        <taxon>Eleginops</taxon>
    </lineage>
</organism>
<evidence type="ECO:0000313" key="7">
    <source>
        <dbReference type="Proteomes" id="UP001346869"/>
    </source>
</evidence>
<evidence type="ECO:0000259" key="5">
    <source>
        <dbReference type="Pfam" id="PF07989"/>
    </source>
</evidence>
<gene>
    <name evidence="6" type="ORF">PBY51_023877</name>
</gene>
<proteinExistence type="predicted"/>
<comment type="subcellular location">
    <subcellularLocation>
        <location evidence="1">Cytoplasm</location>
    </subcellularLocation>
</comment>
<dbReference type="GO" id="GO:0000242">
    <property type="term" value="C:pericentriolar material"/>
    <property type="evidence" value="ECO:0007669"/>
    <property type="project" value="TreeGrafter"/>
</dbReference>
<evidence type="ECO:0000256" key="4">
    <source>
        <dbReference type="SAM" id="MobiDB-lite"/>
    </source>
</evidence>
<dbReference type="GO" id="GO:0007099">
    <property type="term" value="P:centriole replication"/>
    <property type="evidence" value="ECO:0007669"/>
    <property type="project" value="TreeGrafter"/>
</dbReference>
<feature type="region of interest" description="Disordered" evidence="4">
    <location>
        <begin position="272"/>
        <end position="292"/>
    </location>
</feature>
<dbReference type="GO" id="GO:0008017">
    <property type="term" value="F:microtubule binding"/>
    <property type="evidence" value="ECO:0007669"/>
    <property type="project" value="TreeGrafter"/>
</dbReference>
<dbReference type="AlphaFoldDB" id="A0AAN7WZL6"/>
<name>A0AAN7WZL6_ELEMC</name>
<feature type="coiled-coil region" evidence="3">
    <location>
        <begin position="142"/>
        <end position="183"/>
    </location>
</feature>
<evidence type="ECO:0000313" key="6">
    <source>
        <dbReference type="EMBL" id="KAK5852407.1"/>
    </source>
</evidence>
<dbReference type="InterPro" id="IPR012943">
    <property type="entry name" value="Cnn_1N"/>
</dbReference>
<dbReference type="Pfam" id="PF07989">
    <property type="entry name" value="Cnn_1N"/>
    <property type="match status" value="1"/>
</dbReference>
<feature type="coiled-coil region" evidence="3">
    <location>
        <begin position="52"/>
        <end position="115"/>
    </location>
</feature>
<reference evidence="6 7" key="1">
    <citation type="journal article" date="2023" name="Genes (Basel)">
        <title>Chromosome-Level Genome Assembly and Circadian Gene Repertoire of the Patagonia Blennie Eleginops maclovinus-The Closest Ancestral Proxy of Antarctic Cryonotothenioids.</title>
        <authorList>
            <person name="Cheng C.C."/>
            <person name="Rivera-Colon A.G."/>
            <person name="Minhas B.F."/>
            <person name="Wilson L."/>
            <person name="Rayamajhi N."/>
            <person name="Vargas-Chacoff L."/>
            <person name="Catchen J.M."/>
        </authorList>
    </citation>
    <scope>NUCLEOTIDE SEQUENCE [LARGE SCALE GENOMIC DNA]</scope>
    <source>
        <strain evidence="6">JMC-PN-2008</strain>
    </source>
</reference>
<dbReference type="PANTHER" id="PTHR46930">
    <property type="entry name" value="CDK5 REGULATORY SUBUNIT-ASSOCIATED PROTEIN 2"/>
    <property type="match status" value="1"/>
</dbReference>
<evidence type="ECO:0000256" key="1">
    <source>
        <dbReference type="ARBA" id="ARBA00004496"/>
    </source>
</evidence>
<comment type="caution">
    <text evidence="6">The sequence shown here is derived from an EMBL/GenBank/DDBJ whole genome shotgun (WGS) entry which is preliminary data.</text>
</comment>
<evidence type="ECO:0000256" key="3">
    <source>
        <dbReference type="SAM" id="Coils"/>
    </source>
</evidence>
<dbReference type="GO" id="GO:0001578">
    <property type="term" value="P:microtubule bundle formation"/>
    <property type="evidence" value="ECO:0007669"/>
    <property type="project" value="TreeGrafter"/>
</dbReference>